<accession>A0A859FIG3</accession>
<reference evidence="2" key="1">
    <citation type="submission" date="2019-07" db="EMBL/GenBank/DDBJ databases">
        <title>Bacillus alkalisoli sp. nov. isolated from saline soil.</title>
        <authorList>
            <person name="Sun J.-Q."/>
            <person name="Xu L."/>
        </authorList>
    </citation>
    <scope>NUCLEOTIDE SEQUENCE [LARGE SCALE GENOMIC DNA]</scope>
    <source>
        <strain evidence="2">M4U3P1</strain>
    </source>
</reference>
<evidence type="ECO:0000313" key="1">
    <source>
        <dbReference type="EMBL" id="QKS72648.1"/>
    </source>
</evidence>
<dbReference type="Proteomes" id="UP000318138">
    <property type="component" value="Chromosome"/>
</dbReference>
<organism evidence="1 2">
    <name type="scientific">Paenalkalicoccus suaedae</name>
    <dbReference type="NCBI Taxonomy" id="2592382"/>
    <lineage>
        <taxon>Bacteria</taxon>
        <taxon>Bacillati</taxon>
        <taxon>Bacillota</taxon>
        <taxon>Bacilli</taxon>
        <taxon>Bacillales</taxon>
        <taxon>Bacillaceae</taxon>
        <taxon>Paenalkalicoccus</taxon>
    </lineage>
</organism>
<protein>
    <submittedName>
        <fullName evidence="1">Uncharacterized protein</fullName>
    </submittedName>
</protein>
<name>A0A859FIG3_9BACI</name>
<dbReference type="EMBL" id="CP041372">
    <property type="protein sequence ID" value="QKS72648.1"/>
    <property type="molecule type" value="Genomic_DNA"/>
</dbReference>
<evidence type="ECO:0000313" key="2">
    <source>
        <dbReference type="Proteomes" id="UP000318138"/>
    </source>
</evidence>
<keyword evidence="2" id="KW-1185">Reference proteome</keyword>
<dbReference type="KEGG" id="psua:FLK61_39220"/>
<sequence length="51" mass="5663">MKASSDNVGRSIHRMGRFFSVGVLVNEEPAVKCEADRVIRVVEGQTRAMEV</sequence>
<gene>
    <name evidence="1" type="ORF">FLK61_39220</name>
</gene>
<proteinExistence type="predicted"/>
<dbReference type="AlphaFoldDB" id="A0A859FIG3"/>